<dbReference type="EMBL" id="KN880799">
    <property type="protein sequence ID" value="KIY62302.1"/>
    <property type="molecule type" value="Genomic_DNA"/>
</dbReference>
<evidence type="ECO:0000256" key="1">
    <source>
        <dbReference type="SAM" id="MobiDB-lite"/>
    </source>
</evidence>
<proteinExistence type="predicted"/>
<organism evidence="2 3">
    <name type="scientific">Cylindrobasidium torrendii FP15055 ss-10</name>
    <dbReference type="NCBI Taxonomy" id="1314674"/>
    <lineage>
        <taxon>Eukaryota</taxon>
        <taxon>Fungi</taxon>
        <taxon>Dikarya</taxon>
        <taxon>Basidiomycota</taxon>
        <taxon>Agaricomycotina</taxon>
        <taxon>Agaricomycetes</taxon>
        <taxon>Agaricomycetidae</taxon>
        <taxon>Agaricales</taxon>
        <taxon>Marasmiineae</taxon>
        <taxon>Physalacriaceae</taxon>
        <taxon>Cylindrobasidium</taxon>
    </lineage>
</organism>
<reference evidence="2 3" key="1">
    <citation type="journal article" date="2015" name="Fungal Genet. Biol.">
        <title>Evolution of novel wood decay mechanisms in Agaricales revealed by the genome sequences of Fistulina hepatica and Cylindrobasidium torrendii.</title>
        <authorList>
            <person name="Floudas D."/>
            <person name="Held B.W."/>
            <person name="Riley R."/>
            <person name="Nagy L.G."/>
            <person name="Koehler G."/>
            <person name="Ransdell A.S."/>
            <person name="Younus H."/>
            <person name="Chow J."/>
            <person name="Chiniquy J."/>
            <person name="Lipzen A."/>
            <person name="Tritt A."/>
            <person name="Sun H."/>
            <person name="Haridas S."/>
            <person name="LaButti K."/>
            <person name="Ohm R.A."/>
            <person name="Kues U."/>
            <person name="Blanchette R.A."/>
            <person name="Grigoriev I.V."/>
            <person name="Minto R.E."/>
            <person name="Hibbett D.S."/>
        </authorList>
    </citation>
    <scope>NUCLEOTIDE SEQUENCE [LARGE SCALE GENOMIC DNA]</scope>
    <source>
        <strain evidence="2 3">FP15055 ss-10</strain>
    </source>
</reference>
<protein>
    <submittedName>
        <fullName evidence="2">Uncharacterized protein</fullName>
    </submittedName>
</protein>
<evidence type="ECO:0000313" key="2">
    <source>
        <dbReference type="EMBL" id="KIY62302.1"/>
    </source>
</evidence>
<sequence>QPLPRTPRPMRNCVATSRPVPAAPNSHQPAHPITITPASPTPHCANTTTATSVLHPSLCPSH</sequence>
<dbReference type="Proteomes" id="UP000054007">
    <property type="component" value="Unassembled WGS sequence"/>
</dbReference>
<keyword evidence="3" id="KW-1185">Reference proteome</keyword>
<evidence type="ECO:0000313" key="3">
    <source>
        <dbReference type="Proteomes" id="UP000054007"/>
    </source>
</evidence>
<accession>A0A0D7AVS7</accession>
<gene>
    <name evidence="2" type="ORF">CYLTODRAFT_361701</name>
</gene>
<feature type="region of interest" description="Disordered" evidence="1">
    <location>
        <begin position="1"/>
        <end position="44"/>
    </location>
</feature>
<name>A0A0D7AVS7_9AGAR</name>
<feature type="non-terminal residue" evidence="2">
    <location>
        <position position="1"/>
    </location>
</feature>
<dbReference type="AlphaFoldDB" id="A0A0D7AVS7"/>